<dbReference type="EMBL" id="SGPL01000081">
    <property type="protein sequence ID" value="THH18266.1"/>
    <property type="molecule type" value="Genomic_DNA"/>
</dbReference>
<feature type="transmembrane region" description="Helical" evidence="1">
    <location>
        <begin position="131"/>
        <end position="148"/>
    </location>
</feature>
<accession>A0A4S4LZU7</accession>
<sequence>MRNQRIVGHDPRGWYPCLYAQDLSRRGKGGQRRPKEAKVWRHQREAQGIPPWIAKGNVQPLHPTIDMEMSLVRDVAKSSWTLRQWADDYCASSKYLEELVYEKVIRALSHTQIRLINKALTRLPRALSNRWLKFLLIITLVYPFIWMFKRSHSRGGGRWAIAGSAYALKKYKPSQGEEVDIGQLEGYGPRGNYVQTRVGVQVLVGAREGEWFRRWEGTIRGAAAAREVDRAPMEQPDYNIQALDGYSS</sequence>
<keyword evidence="1" id="KW-1133">Transmembrane helix</keyword>
<protein>
    <submittedName>
        <fullName evidence="2">Uncharacterized protein</fullName>
    </submittedName>
</protein>
<comment type="caution">
    <text evidence="2">The sequence shown here is derived from an EMBL/GenBank/DDBJ whole genome shotgun (WGS) entry which is preliminary data.</text>
</comment>
<evidence type="ECO:0000313" key="3">
    <source>
        <dbReference type="Proteomes" id="UP000310158"/>
    </source>
</evidence>
<organism evidence="2 3">
    <name type="scientific">Bondarzewia mesenterica</name>
    <dbReference type="NCBI Taxonomy" id="1095465"/>
    <lineage>
        <taxon>Eukaryota</taxon>
        <taxon>Fungi</taxon>
        <taxon>Dikarya</taxon>
        <taxon>Basidiomycota</taxon>
        <taxon>Agaricomycotina</taxon>
        <taxon>Agaricomycetes</taxon>
        <taxon>Russulales</taxon>
        <taxon>Bondarzewiaceae</taxon>
        <taxon>Bondarzewia</taxon>
    </lineage>
</organism>
<gene>
    <name evidence="2" type="ORF">EW146_g2682</name>
</gene>
<dbReference type="Proteomes" id="UP000310158">
    <property type="component" value="Unassembled WGS sequence"/>
</dbReference>
<dbReference type="OrthoDB" id="203796at2759"/>
<evidence type="ECO:0000256" key="1">
    <source>
        <dbReference type="SAM" id="Phobius"/>
    </source>
</evidence>
<dbReference type="PANTHER" id="PTHR37848:SF1">
    <property type="entry name" value="SUN DOMAIN-CONTAINING PROTEIN"/>
    <property type="match status" value="1"/>
</dbReference>
<proteinExistence type="predicted"/>
<dbReference type="AlphaFoldDB" id="A0A4S4LZU7"/>
<keyword evidence="1" id="KW-0812">Transmembrane</keyword>
<dbReference type="PANTHER" id="PTHR37848">
    <property type="entry name" value="EXPRESSED PROTEIN"/>
    <property type="match status" value="1"/>
</dbReference>
<evidence type="ECO:0000313" key="2">
    <source>
        <dbReference type="EMBL" id="THH18266.1"/>
    </source>
</evidence>
<keyword evidence="3" id="KW-1185">Reference proteome</keyword>
<keyword evidence="1" id="KW-0472">Membrane</keyword>
<name>A0A4S4LZU7_9AGAM</name>
<reference evidence="2 3" key="1">
    <citation type="submission" date="2019-02" db="EMBL/GenBank/DDBJ databases">
        <title>Genome sequencing of the rare red list fungi Bondarzewia mesenterica.</title>
        <authorList>
            <person name="Buettner E."/>
            <person name="Kellner H."/>
        </authorList>
    </citation>
    <scope>NUCLEOTIDE SEQUENCE [LARGE SCALE GENOMIC DNA]</scope>
    <source>
        <strain evidence="2 3">DSM 108281</strain>
    </source>
</reference>